<evidence type="ECO:0000256" key="2">
    <source>
        <dbReference type="SAM" id="SignalP"/>
    </source>
</evidence>
<evidence type="ECO:0008006" key="4">
    <source>
        <dbReference type="Google" id="ProtNLM"/>
    </source>
</evidence>
<feature type="compositionally biased region" description="Low complexity" evidence="1">
    <location>
        <begin position="30"/>
        <end position="55"/>
    </location>
</feature>
<evidence type="ECO:0000313" key="3">
    <source>
        <dbReference type="EMBL" id="ETM57050.1"/>
    </source>
</evidence>
<dbReference type="AlphaFoldDB" id="W2P8Q3"/>
<protein>
    <recommendedName>
        <fullName evidence="4">Mucin-like domain-containing protein</fullName>
    </recommendedName>
</protein>
<dbReference type="Proteomes" id="UP000054532">
    <property type="component" value="Unassembled WGS sequence"/>
</dbReference>
<proteinExistence type="predicted"/>
<feature type="compositionally biased region" description="Low complexity" evidence="1">
    <location>
        <begin position="214"/>
        <end position="232"/>
    </location>
</feature>
<feature type="compositionally biased region" description="Low complexity" evidence="1">
    <location>
        <begin position="169"/>
        <end position="180"/>
    </location>
</feature>
<keyword evidence="2" id="KW-0732">Signal</keyword>
<feature type="chain" id="PRO_5004821382" description="Mucin-like domain-containing protein" evidence="2">
    <location>
        <begin position="21"/>
        <end position="232"/>
    </location>
</feature>
<feature type="region of interest" description="Disordered" evidence="1">
    <location>
        <begin position="29"/>
        <end position="57"/>
    </location>
</feature>
<accession>W2P8Q3</accession>
<name>W2P8Q3_PHYNI</name>
<reference evidence="3" key="1">
    <citation type="submission" date="2013-11" db="EMBL/GenBank/DDBJ databases">
        <title>The Genome Sequence of Phytophthora parasitica IAC_01/95.</title>
        <authorList>
            <consortium name="The Broad Institute Genomics Platform"/>
            <person name="Russ C."/>
            <person name="Tyler B."/>
            <person name="Panabieres F."/>
            <person name="Shan W."/>
            <person name="Tripathy S."/>
            <person name="Grunwald N."/>
            <person name="Machado M."/>
            <person name="Johnson C.S."/>
            <person name="Arredondo F."/>
            <person name="Hong C."/>
            <person name="Coffey M."/>
            <person name="Young S.K."/>
            <person name="Zeng Q."/>
            <person name="Gargeya S."/>
            <person name="Fitzgerald M."/>
            <person name="Abouelleil A."/>
            <person name="Alvarado L."/>
            <person name="Chapman S.B."/>
            <person name="Gainer-Dewar J."/>
            <person name="Goldberg J."/>
            <person name="Griggs A."/>
            <person name="Gujja S."/>
            <person name="Hansen M."/>
            <person name="Howarth C."/>
            <person name="Imamovic A."/>
            <person name="Ireland A."/>
            <person name="Larimer J."/>
            <person name="McCowan C."/>
            <person name="Murphy C."/>
            <person name="Pearson M."/>
            <person name="Poon T.W."/>
            <person name="Priest M."/>
            <person name="Roberts A."/>
            <person name="Saif S."/>
            <person name="Shea T."/>
            <person name="Sykes S."/>
            <person name="Wortman J."/>
            <person name="Nusbaum C."/>
            <person name="Birren B."/>
        </authorList>
    </citation>
    <scope>NUCLEOTIDE SEQUENCE [LARGE SCALE GENOMIC DNA]</scope>
    <source>
        <strain evidence="3">IAC_01/95</strain>
    </source>
</reference>
<sequence length="232" mass="23800">MVKFNVSLLLAAIIATPALAGYSPESGVYTTTETTSATTSGSASASTATEPPSTTNVDDAICEQDAEMPDTCDGSDGWYPVSVVGKEGYFCAKGPICAGEVGNCPGAHDDLVYGSKCVSISEGTYGCIPNTECPPTESTVVHDDCEVATDTPVTPGVSEETPYTPPETPEATTAPPVVDTPETKTAPPPVDTPETKTAPPAVTEETPYVPPETPETTAPPVVYTPEPTTAPP</sequence>
<gene>
    <name evidence="3" type="ORF">L914_00066</name>
</gene>
<dbReference type="EMBL" id="KI690328">
    <property type="protein sequence ID" value="ETM57050.1"/>
    <property type="molecule type" value="Genomic_DNA"/>
</dbReference>
<dbReference type="VEuPathDB" id="FungiDB:PPTG_20645"/>
<feature type="non-terminal residue" evidence="3">
    <location>
        <position position="232"/>
    </location>
</feature>
<feature type="signal peptide" evidence="2">
    <location>
        <begin position="1"/>
        <end position="20"/>
    </location>
</feature>
<evidence type="ECO:0000256" key="1">
    <source>
        <dbReference type="SAM" id="MobiDB-lite"/>
    </source>
</evidence>
<organism evidence="3">
    <name type="scientific">Phytophthora nicotianae</name>
    <name type="common">Potato buckeye rot agent</name>
    <name type="synonym">Phytophthora parasitica</name>
    <dbReference type="NCBI Taxonomy" id="4792"/>
    <lineage>
        <taxon>Eukaryota</taxon>
        <taxon>Sar</taxon>
        <taxon>Stramenopiles</taxon>
        <taxon>Oomycota</taxon>
        <taxon>Peronosporomycetes</taxon>
        <taxon>Peronosporales</taxon>
        <taxon>Peronosporaceae</taxon>
        <taxon>Phytophthora</taxon>
    </lineage>
</organism>
<feature type="region of interest" description="Disordered" evidence="1">
    <location>
        <begin position="149"/>
        <end position="232"/>
    </location>
</feature>